<dbReference type="InterPro" id="IPR003593">
    <property type="entry name" value="AAA+_ATPase"/>
</dbReference>
<keyword evidence="1" id="KW-0813">Transport</keyword>
<sequence>MSTHTPPTWDLALRKHWPHAQHPFTLDVAAQCHAPRLILLGESGSGKTQTMKMVAGVLRPDAGHVRLQGHTLFDHAAGLHTPAHQRRLGWVAQDYALFPHLSVAQNIGFALRTGWRNPTAGHTPAAVTDMLARMGLSAVAQHLPHQISGGQKQRTALARALMSQPRALLLDEPFAALDPALRQRLRDDLAALLAELALPVLLITHDEHDVAALGALSGEVLRLPPPQR</sequence>
<dbReference type="InterPro" id="IPR003439">
    <property type="entry name" value="ABC_transporter-like_ATP-bd"/>
</dbReference>
<evidence type="ECO:0000256" key="2">
    <source>
        <dbReference type="ARBA" id="ARBA00022475"/>
    </source>
</evidence>
<keyword evidence="3" id="KW-0547">Nucleotide-binding</keyword>
<dbReference type="PANTHER" id="PTHR42781">
    <property type="entry name" value="SPERMIDINE/PUTRESCINE IMPORT ATP-BINDING PROTEIN POTA"/>
    <property type="match status" value="1"/>
</dbReference>
<dbReference type="Gene3D" id="3.40.50.300">
    <property type="entry name" value="P-loop containing nucleotide triphosphate hydrolases"/>
    <property type="match status" value="1"/>
</dbReference>
<evidence type="ECO:0000259" key="5">
    <source>
        <dbReference type="PROSITE" id="PS50893"/>
    </source>
</evidence>
<dbReference type="SMART" id="SM00382">
    <property type="entry name" value="AAA"/>
    <property type="match status" value="1"/>
</dbReference>
<reference evidence="6 7" key="1">
    <citation type="submission" date="2021-04" db="EMBL/GenBank/DDBJ databases">
        <title>The genome sequence of type strain Ideonella paludis KCTC 32238.</title>
        <authorList>
            <person name="Liu Y."/>
        </authorList>
    </citation>
    <scope>NUCLEOTIDE SEQUENCE [LARGE SCALE GENOMIC DNA]</scope>
    <source>
        <strain evidence="6 7">KCTC 32238</strain>
    </source>
</reference>
<keyword evidence="2" id="KW-0472">Membrane</keyword>
<evidence type="ECO:0000256" key="1">
    <source>
        <dbReference type="ARBA" id="ARBA00022448"/>
    </source>
</evidence>
<accession>A0ABS5DXW7</accession>
<keyword evidence="2" id="KW-1003">Cell membrane</keyword>
<dbReference type="InterPro" id="IPR050093">
    <property type="entry name" value="ABC_SmlMolc_Importer"/>
</dbReference>
<comment type="caution">
    <text evidence="6">The sequence shown here is derived from an EMBL/GenBank/DDBJ whole genome shotgun (WGS) entry which is preliminary data.</text>
</comment>
<dbReference type="EMBL" id="JAGQDG010000004">
    <property type="protein sequence ID" value="MBQ0935992.1"/>
    <property type="molecule type" value="Genomic_DNA"/>
</dbReference>
<dbReference type="RefSeq" id="WP_210809302.1">
    <property type="nucleotide sequence ID" value="NZ_JAGQDG010000004.1"/>
</dbReference>
<protein>
    <submittedName>
        <fullName evidence="6">ATP-binding cassette domain-containing protein</fullName>
    </submittedName>
</protein>
<evidence type="ECO:0000256" key="4">
    <source>
        <dbReference type="ARBA" id="ARBA00022840"/>
    </source>
</evidence>
<feature type="domain" description="ABC transporter" evidence="5">
    <location>
        <begin position="6"/>
        <end position="223"/>
    </location>
</feature>
<dbReference type="Proteomes" id="UP000672097">
    <property type="component" value="Unassembled WGS sequence"/>
</dbReference>
<gene>
    <name evidence="6" type="ORF">KAK11_11700</name>
</gene>
<name>A0ABS5DXW7_9BURK</name>
<proteinExistence type="predicted"/>
<evidence type="ECO:0000313" key="6">
    <source>
        <dbReference type="EMBL" id="MBQ0935992.1"/>
    </source>
</evidence>
<keyword evidence="4 6" id="KW-0067">ATP-binding</keyword>
<dbReference type="GO" id="GO:0005524">
    <property type="term" value="F:ATP binding"/>
    <property type="evidence" value="ECO:0007669"/>
    <property type="project" value="UniProtKB-KW"/>
</dbReference>
<evidence type="ECO:0000313" key="7">
    <source>
        <dbReference type="Proteomes" id="UP000672097"/>
    </source>
</evidence>
<dbReference type="PANTHER" id="PTHR42781:SF4">
    <property type="entry name" value="SPERMIDINE_PUTRESCINE IMPORT ATP-BINDING PROTEIN POTA"/>
    <property type="match status" value="1"/>
</dbReference>
<dbReference type="InterPro" id="IPR027417">
    <property type="entry name" value="P-loop_NTPase"/>
</dbReference>
<organism evidence="6 7">
    <name type="scientific">Ideonella paludis</name>
    <dbReference type="NCBI Taxonomy" id="1233411"/>
    <lineage>
        <taxon>Bacteria</taxon>
        <taxon>Pseudomonadati</taxon>
        <taxon>Pseudomonadota</taxon>
        <taxon>Betaproteobacteria</taxon>
        <taxon>Burkholderiales</taxon>
        <taxon>Sphaerotilaceae</taxon>
        <taxon>Ideonella</taxon>
    </lineage>
</organism>
<dbReference type="PROSITE" id="PS50893">
    <property type="entry name" value="ABC_TRANSPORTER_2"/>
    <property type="match status" value="1"/>
</dbReference>
<dbReference type="Pfam" id="PF00005">
    <property type="entry name" value="ABC_tran"/>
    <property type="match status" value="1"/>
</dbReference>
<dbReference type="SUPFAM" id="SSF52540">
    <property type="entry name" value="P-loop containing nucleoside triphosphate hydrolases"/>
    <property type="match status" value="1"/>
</dbReference>
<evidence type="ECO:0000256" key="3">
    <source>
        <dbReference type="ARBA" id="ARBA00022741"/>
    </source>
</evidence>
<keyword evidence="7" id="KW-1185">Reference proteome</keyword>